<reference evidence="1 2" key="1">
    <citation type="journal article" date="2013" name="PLoS ONE">
        <title>Genome-Wide Relatedness of Treponema pedis, from Gingiva and Necrotic Skin Lesions of Pigs, with the Human Oral Pathogen Treponema denticola.</title>
        <authorList>
            <person name="Svartstrom O."/>
            <person name="Mushtaq M."/>
            <person name="Pringle M."/>
            <person name="Segerman B."/>
        </authorList>
    </citation>
    <scope>NUCLEOTIDE SEQUENCE [LARGE SCALE GENOMIC DNA]</scope>
    <source>
        <strain evidence="1">T A4</strain>
    </source>
</reference>
<organism evidence="1 2">
    <name type="scientific">Treponema pedis str. T A4</name>
    <dbReference type="NCBI Taxonomy" id="1291379"/>
    <lineage>
        <taxon>Bacteria</taxon>
        <taxon>Pseudomonadati</taxon>
        <taxon>Spirochaetota</taxon>
        <taxon>Spirochaetia</taxon>
        <taxon>Spirochaetales</taxon>
        <taxon>Treponemataceae</taxon>
        <taxon>Treponema</taxon>
    </lineage>
</organism>
<dbReference type="PATRIC" id="fig|1291379.3.peg.293"/>
<dbReference type="AlphaFoldDB" id="S5ZRW3"/>
<protein>
    <submittedName>
        <fullName evidence="1">Uncharacterized protein</fullName>
    </submittedName>
</protein>
<dbReference type="KEGG" id="tped:TPE_0294"/>
<evidence type="ECO:0000313" key="1">
    <source>
        <dbReference type="EMBL" id="AGT42790.1"/>
    </source>
</evidence>
<keyword evidence="2" id="KW-1185">Reference proteome</keyword>
<proteinExistence type="predicted"/>
<sequence length="79" mass="9472">MCVFLYIYRLASKSRLLFCNTAGRISLGFYGQPLRNDRRVLFSKSRLERNPFDYWLSGKIERYKCNEKNIAKRKVKNET</sequence>
<dbReference type="Proteomes" id="UP000015620">
    <property type="component" value="Chromosome"/>
</dbReference>
<evidence type="ECO:0000313" key="2">
    <source>
        <dbReference type="Proteomes" id="UP000015620"/>
    </source>
</evidence>
<dbReference type="EMBL" id="CP004120">
    <property type="protein sequence ID" value="AGT42790.1"/>
    <property type="molecule type" value="Genomic_DNA"/>
</dbReference>
<gene>
    <name evidence="1" type="ORF">TPE_0294</name>
</gene>
<dbReference type="STRING" id="1291379.TPE_0294"/>
<name>S5ZRW3_9SPIR</name>
<dbReference type="HOGENOM" id="CLU_2605011_0_0_12"/>
<accession>S5ZRW3</accession>